<proteinExistence type="predicted"/>
<evidence type="ECO:0000259" key="1">
    <source>
        <dbReference type="Pfam" id="PF18899"/>
    </source>
</evidence>
<dbReference type="InterPro" id="IPR025629">
    <property type="entry name" value="DUF4287"/>
</dbReference>
<accession>A0AB39KWB1</accession>
<name>A0AB39KWB1_9CAUL</name>
<dbReference type="EMBL" id="CP158375">
    <property type="protein sequence ID" value="XDO97506.1"/>
    <property type="molecule type" value="Genomic_DNA"/>
</dbReference>
<dbReference type="AlphaFoldDB" id="A0AB39KWB1"/>
<dbReference type="Pfam" id="PF14117">
    <property type="entry name" value="DUF4287"/>
    <property type="match status" value="1"/>
</dbReference>
<organism evidence="2">
    <name type="scientific">Caulobacter sp. 73W</name>
    <dbReference type="NCBI Taxonomy" id="3161137"/>
    <lineage>
        <taxon>Bacteria</taxon>
        <taxon>Pseudomonadati</taxon>
        <taxon>Pseudomonadota</taxon>
        <taxon>Alphaproteobacteria</taxon>
        <taxon>Caulobacterales</taxon>
        <taxon>Caulobacteraceae</taxon>
        <taxon>Caulobacter</taxon>
    </lineage>
</organism>
<dbReference type="RefSeq" id="WP_369060769.1">
    <property type="nucleotide sequence ID" value="NZ_CP158375.1"/>
</dbReference>
<dbReference type="Pfam" id="PF18899">
    <property type="entry name" value="DUF5655"/>
    <property type="match status" value="1"/>
</dbReference>
<dbReference type="InterPro" id="IPR043714">
    <property type="entry name" value="DUF5655"/>
</dbReference>
<gene>
    <name evidence="2" type="ORF">ABOZ73_03540</name>
</gene>
<protein>
    <submittedName>
        <fullName evidence="2">DUF4287 domain-containing protein</fullName>
    </submittedName>
</protein>
<reference evidence="2" key="1">
    <citation type="submission" date="2024-06" db="EMBL/GenBank/DDBJ databases">
        <title>Caulobacter inopinatus, sp. nov.</title>
        <authorList>
            <person name="Donachie S.P."/>
        </authorList>
    </citation>
    <scope>NUCLEOTIDE SEQUENCE</scope>
    <source>
        <strain evidence="2">73W</strain>
    </source>
</reference>
<evidence type="ECO:0000313" key="2">
    <source>
        <dbReference type="EMBL" id="XDO97506.1"/>
    </source>
</evidence>
<sequence>MSFQAYLDAVQAKTGKSPAELKALAAAKGLTGPGVKAGDVVAWLKDDFDLGRGHAMAIFALLKADVEPRGAAGDRIDKLFTGPRASLRPLFDAVAEKARALGEDVDLAPTDTYVSLVRGSRKFAIVQPVAGRLDIGIKRKAVGPTERFAAAGSWNSMVTHRARLTDAAEIDAELVEWLWAAYSAA</sequence>
<feature type="domain" description="DUF5655" evidence="1">
    <location>
        <begin position="76"/>
        <end position="183"/>
    </location>
</feature>